<dbReference type="UniPathway" id="UPA00124"/>
<reference evidence="4 5" key="1">
    <citation type="journal article" date="2007" name="PLoS Genet.">
        <title>Patterns and implications of gene gain and loss in the evolution of Prochlorococcus.</title>
        <authorList>
            <person name="Kettler G.C."/>
            <person name="Martiny A.C."/>
            <person name="Huang K."/>
            <person name="Zucker J."/>
            <person name="Coleman M.L."/>
            <person name="Rodrigue S."/>
            <person name="Chen F."/>
            <person name="Lapidus A."/>
            <person name="Ferriera S."/>
            <person name="Johnson J."/>
            <person name="Steglich C."/>
            <person name="Church G.M."/>
            <person name="Richardson P."/>
            <person name="Chisholm S.W."/>
        </authorList>
    </citation>
    <scope>NUCLEOTIDE SEQUENCE [LARGE SCALE GENOMIC DNA]</scope>
    <source>
        <strain evidence="4 5">MIT 9215</strain>
    </source>
</reference>
<evidence type="ECO:0000313" key="4">
    <source>
        <dbReference type="EMBL" id="ABV51065.1"/>
    </source>
</evidence>
<dbReference type="KEGG" id="pmh:P9215_14521"/>
<dbReference type="InterPro" id="IPR029903">
    <property type="entry name" value="RmlD-like-bd"/>
</dbReference>
<dbReference type="PANTHER" id="PTHR10491">
    <property type="entry name" value="DTDP-4-DEHYDRORHAMNOSE REDUCTASE"/>
    <property type="match status" value="1"/>
</dbReference>
<evidence type="ECO:0000259" key="3">
    <source>
        <dbReference type="Pfam" id="PF04321"/>
    </source>
</evidence>
<dbReference type="PANTHER" id="PTHR10491:SF4">
    <property type="entry name" value="METHIONINE ADENOSYLTRANSFERASE 2 SUBUNIT BETA"/>
    <property type="match status" value="1"/>
</dbReference>
<dbReference type="CDD" id="cd05254">
    <property type="entry name" value="dTDP_HR_like_SDR_e"/>
    <property type="match status" value="1"/>
</dbReference>
<gene>
    <name evidence="4" type="primary">rfbD</name>
    <name evidence="4" type="ordered locus">P9215_14521</name>
</gene>
<dbReference type="eggNOG" id="COG1091">
    <property type="taxonomic scope" value="Bacteria"/>
</dbReference>
<dbReference type="Gene3D" id="3.40.50.720">
    <property type="entry name" value="NAD(P)-binding Rossmann-like Domain"/>
    <property type="match status" value="1"/>
</dbReference>
<dbReference type="RefSeq" id="WP_012008113.1">
    <property type="nucleotide sequence ID" value="NC_009840.1"/>
</dbReference>
<dbReference type="InterPro" id="IPR005913">
    <property type="entry name" value="dTDP_dehydrorham_reduct"/>
</dbReference>
<protein>
    <recommendedName>
        <fullName evidence="2">dTDP-4-dehydrorhamnose reductase</fullName>
        <ecNumber evidence="2">1.1.1.133</ecNumber>
    </recommendedName>
</protein>
<dbReference type="EMBL" id="CP000825">
    <property type="protein sequence ID" value="ABV51065.1"/>
    <property type="molecule type" value="Genomic_DNA"/>
</dbReference>
<comment type="similarity">
    <text evidence="1 2">Belongs to the dTDP-4-dehydrorhamnose reductase family.</text>
</comment>
<keyword evidence="2 4" id="KW-0560">Oxidoreductase</keyword>
<dbReference type="OrthoDB" id="9803892at2"/>
<feature type="domain" description="RmlD-like substrate binding" evidence="3">
    <location>
        <begin position="1"/>
        <end position="298"/>
    </location>
</feature>
<dbReference type="GO" id="GO:0019305">
    <property type="term" value="P:dTDP-rhamnose biosynthetic process"/>
    <property type="evidence" value="ECO:0007669"/>
    <property type="project" value="UniProtKB-UniPathway"/>
</dbReference>
<dbReference type="Pfam" id="PF04321">
    <property type="entry name" value="RmlD_sub_bind"/>
    <property type="match status" value="1"/>
</dbReference>
<sequence>MKILITGSKGQLGRTLIKLKPTKAKIFAMNRNNFNMLDIPNCLKVIRSINPDWIVNCGAFTNVDLAESNKEVAMEVNYHAPKAFAKEMKDLGGRFLQISTDYVFDGLRPNMKPYTTNDKKSPLGIYGISKAKAEDFIEDIFLGTNKGIILRTSWILAPFGSNFLLKILNLLLKNKEIKVVNDQIGSPTNIYSLAEVCWKIIELNNLEIIFNENKNGILHWQDNGQTNWYEIALKIRNFGKEIDLINYNTQVTPISTFDYPTPAKRPAFSVLDCNSAKRVLDHKGIDWRCGLEKIMKQIHLDKNNKFYINPNYKI</sequence>
<dbReference type="AlphaFoldDB" id="A8G634"/>
<dbReference type="SUPFAM" id="SSF51735">
    <property type="entry name" value="NAD(P)-binding Rossmann-fold domains"/>
    <property type="match status" value="1"/>
</dbReference>
<dbReference type="Proteomes" id="UP000002014">
    <property type="component" value="Chromosome"/>
</dbReference>
<keyword evidence="2" id="KW-0521">NADP</keyword>
<organism evidence="4 5">
    <name type="scientific">Prochlorococcus marinus (strain MIT 9215)</name>
    <dbReference type="NCBI Taxonomy" id="93060"/>
    <lineage>
        <taxon>Bacteria</taxon>
        <taxon>Bacillati</taxon>
        <taxon>Cyanobacteriota</taxon>
        <taxon>Cyanophyceae</taxon>
        <taxon>Synechococcales</taxon>
        <taxon>Prochlorococcaceae</taxon>
        <taxon>Prochlorococcus</taxon>
    </lineage>
</organism>
<accession>A8G634</accession>
<evidence type="ECO:0000256" key="1">
    <source>
        <dbReference type="ARBA" id="ARBA00010944"/>
    </source>
</evidence>
<dbReference type="InterPro" id="IPR036291">
    <property type="entry name" value="NAD(P)-bd_dom_sf"/>
</dbReference>
<dbReference type="Gene3D" id="3.90.25.10">
    <property type="entry name" value="UDP-galactose 4-epimerase, domain 1"/>
    <property type="match status" value="1"/>
</dbReference>
<dbReference type="NCBIfam" id="TIGR01214">
    <property type="entry name" value="rmlD"/>
    <property type="match status" value="1"/>
</dbReference>
<evidence type="ECO:0000313" key="5">
    <source>
        <dbReference type="Proteomes" id="UP000002014"/>
    </source>
</evidence>
<dbReference type="HOGENOM" id="CLU_045518_1_0_3"/>
<dbReference type="EC" id="1.1.1.133" evidence="2"/>
<dbReference type="STRING" id="93060.P9215_14521"/>
<name>A8G634_PROM2</name>
<proteinExistence type="inferred from homology"/>
<dbReference type="GO" id="GO:0008831">
    <property type="term" value="F:dTDP-4-dehydrorhamnose reductase activity"/>
    <property type="evidence" value="ECO:0007669"/>
    <property type="project" value="UniProtKB-EC"/>
</dbReference>
<evidence type="ECO:0000256" key="2">
    <source>
        <dbReference type="RuleBase" id="RU364082"/>
    </source>
</evidence>
<comment type="pathway">
    <text evidence="2">Carbohydrate biosynthesis; dTDP-L-rhamnose biosynthesis.</text>
</comment>
<comment type="function">
    <text evidence="2">Catalyzes the reduction of dTDP-6-deoxy-L-lyxo-4-hexulose to yield dTDP-L-rhamnose.</text>
</comment>